<protein>
    <submittedName>
        <fullName evidence="4">Acetyltransferase (GNAT) family protein</fullName>
    </submittedName>
</protein>
<feature type="domain" description="N-acetyltransferase" evidence="3">
    <location>
        <begin position="1"/>
        <end position="153"/>
    </location>
</feature>
<evidence type="ECO:0000313" key="4">
    <source>
        <dbReference type="EMBL" id="RZU19672.1"/>
    </source>
</evidence>
<dbReference type="InterPro" id="IPR016181">
    <property type="entry name" value="Acyl_CoA_acyltransferase"/>
</dbReference>
<evidence type="ECO:0000256" key="1">
    <source>
        <dbReference type="ARBA" id="ARBA00022679"/>
    </source>
</evidence>
<dbReference type="PANTHER" id="PTHR43877">
    <property type="entry name" value="AMINOALKYLPHOSPHONATE N-ACETYLTRANSFERASE-RELATED-RELATED"/>
    <property type="match status" value="1"/>
</dbReference>
<evidence type="ECO:0000256" key="2">
    <source>
        <dbReference type="ARBA" id="ARBA00023315"/>
    </source>
</evidence>
<evidence type="ECO:0000313" key="5">
    <source>
        <dbReference type="Proteomes" id="UP000292027"/>
    </source>
</evidence>
<comment type="caution">
    <text evidence="4">The sequence shown here is derived from an EMBL/GenBank/DDBJ whole genome shotgun (WGS) entry which is preliminary data.</text>
</comment>
<dbReference type="Pfam" id="PF00583">
    <property type="entry name" value="Acetyltransf_1"/>
    <property type="match status" value="1"/>
</dbReference>
<dbReference type="SUPFAM" id="SSF55729">
    <property type="entry name" value="Acyl-CoA N-acyltransferases (Nat)"/>
    <property type="match status" value="1"/>
</dbReference>
<dbReference type="GO" id="GO:0016747">
    <property type="term" value="F:acyltransferase activity, transferring groups other than amino-acyl groups"/>
    <property type="evidence" value="ECO:0007669"/>
    <property type="project" value="InterPro"/>
</dbReference>
<evidence type="ECO:0000259" key="3">
    <source>
        <dbReference type="PROSITE" id="PS51186"/>
    </source>
</evidence>
<dbReference type="InterPro" id="IPR000182">
    <property type="entry name" value="GNAT_dom"/>
</dbReference>
<dbReference type="AlphaFoldDB" id="A0A4Q7X937"/>
<organism evidence="4 5">
    <name type="scientific">Kribbella rubisoli</name>
    <dbReference type="NCBI Taxonomy" id="3075929"/>
    <lineage>
        <taxon>Bacteria</taxon>
        <taxon>Bacillati</taxon>
        <taxon>Actinomycetota</taxon>
        <taxon>Actinomycetes</taxon>
        <taxon>Propionibacteriales</taxon>
        <taxon>Kribbellaceae</taxon>
        <taxon>Kribbella</taxon>
    </lineage>
</organism>
<keyword evidence="5" id="KW-1185">Reference proteome</keyword>
<dbReference type="Gene3D" id="3.40.630.30">
    <property type="match status" value="1"/>
</dbReference>
<gene>
    <name evidence="4" type="ORF">EV645_1889</name>
</gene>
<proteinExistence type="predicted"/>
<sequence length="158" mass="17497">MFAAAFSAPGYDDEPDAEHFATDQLPTHADREDFRLVTARADGRLTGFAYGFTGRRGQWWPDRIAEAVSAELADAWIGGHFEVVELAVRPDAQRNGLGTELMTALLSGLPHRRALLTTYSDDRPAPRLYRRLGWQVLVPDLGWGSALYGLDRGVPEGR</sequence>
<name>A0A4Q7X937_9ACTN</name>
<dbReference type="Proteomes" id="UP000292027">
    <property type="component" value="Unassembled WGS sequence"/>
</dbReference>
<dbReference type="InterPro" id="IPR050832">
    <property type="entry name" value="Bact_Acetyltransf"/>
</dbReference>
<dbReference type="EMBL" id="SHKR01000011">
    <property type="protein sequence ID" value="RZU19672.1"/>
    <property type="molecule type" value="Genomic_DNA"/>
</dbReference>
<dbReference type="PROSITE" id="PS51186">
    <property type="entry name" value="GNAT"/>
    <property type="match status" value="1"/>
</dbReference>
<accession>A0A4Q7X937</accession>
<dbReference type="CDD" id="cd04301">
    <property type="entry name" value="NAT_SF"/>
    <property type="match status" value="1"/>
</dbReference>
<keyword evidence="1" id="KW-0808">Transferase</keyword>
<keyword evidence="2" id="KW-0012">Acyltransferase</keyword>
<reference evidence="4 5" key="1">
    <citation type="journal article" date="2015" name="Stand. Genomic Sci.">
        <title>Genomic Encyclopedia of Bacterial and Archaeal Type Strains, Phase III: the genomes of soil and plant-associated and newly described type strains.</title>
        <authorList>
            <person name="Whitman W.B."/>
            <person name="Woyke T."/>
            <person name="Klenk H.P."/>
            <person name="Zhou Y."/>
            <person name="Lilburn T.G."/>
            <person name="Beck B.J."/>
            <person name="De Vos P."/>
            <person name="Vandamme P."/>
            <person name="Eisen J.A."/>
            <person name="Garrity G."/>
            <person name="Hugenholtz P."/>
            <person name="Kyrpides N.C."/>
        </authorList>
    </citation>
    <scope>NUCLEOTIDE SEQUENCE [LARGE SCALE GENOMIC DNA]</scope>
    <source>
        <strain evidence="4 5">VKM Ac-2540</strain>
    </source>
</reference>